<dbReference type="Gene3D" id="1.10.530.10">
    <property type="match status" value="1"/>
</dbReference>
<evidence type="ECO:0000313" key="4">
    <source>
        <dbReference type="EMBL" id="SHF43574.1"/>
    </source>
</evidence>
<dbReference type="AlphaFoldDB" id="A0A1M5BM23"/>
<dbReference type="CDD" id="cd12797">
    <property type="entry name" value="M23_peptidase"/>
    <property type="match status" value="1"/>
</dbReference>
<accession>A0A1M5BM23</accession>
<dbReference type="OrthoDB" id="9809488at2"/>
<protein>
    <submittedName>
        <fullName evidence="4">Transglycosylase SLT domain-containing protein</fullName>
    </submittedName>
</protein>
<sequence length="571" mass="64774">MNQKEWIKNYIKKRIWSVIWRAIAPYIGIIVGIAGVIIIFYVLIGAVYIQFTGAWTLTGLHPSPDDAKIMNWCKEAADKYNVSDIWYRPENGSYQKGDRLMDYYGRDKALILTWGMIYSGATYHNVSLHKEITKELIDEIAKDWHPTFKYVGYTLKFQQLLPETDENGRLVRDENGNVKKKWHEFIETRYVLEEADTIFGHFRYSYKKEKRTFSPENKGEELICTDTRLEGQPYERLDNYIKEKFKIGESSVDYQRYAIIEAGKGYDNKEQRMEWGMSQGFNLGDFVSSATIPPELIPLIQEVSRKYGIPAWFITGIIQTESSFNPMAINTSSGALGLMQVMPDNWKYYAPRLGYDVNADMFNPRAQLDVGTYLLKSYLGDNIDWSGDWKEQTLKALAVFGGYGTDTESCRVEYAEPKVWAFAESFRLSMTDDGKIVTVWPLDGYHDLSSPFGIRTDPITGKVLEDHKGIDIPAPMGTPVHAVASGQVVVAGPVSGYGNHVVVIRDMTHDYLYGHMSKMFVHKGEMVKAGDVIGAVGSEGRSTGPHLHLGISNGDWTKGNWIDPMLVLHGN</sequence>
<dbReference type="SUPFAM" id="SSF51261">
    <property type="entry name" value="Duplicated hybrid motif"/>
    <property type="match status" value="1"/>
</dbReference>
<dbReference type="EMBL" id="FQVH01000022">
    <property type="protein sequence ID" value="SHF43574.1"/>
    <property type="molecule type" value="Genomic_DNA"/>
</dbReference>
<organism evidence="4 5">
    <name type="scientific">Caldanaerobius fijiensis DSM 17918</name>
    <dbReference type="NCBI Taxonomy" id="1121256"/>
    <lineage>
        <taxon>Bacteria</taxon>
        <taxon>Bacillati</taxon>
        <taxon>Bacillota</taxon>
        <taxon>Clostridia</taxon>
        <taxon>Thermoanaerobacterales</taxon>
        <taxon>Thermoanaerobacteraceae</taxon>
        <taxon>Caldanaerobius</taxon>
    </lineage>
</organism>
<evidence type="ECO:0000259" key="2">
    <source>
        <dbReference type="Pfam" id="PF01464"/>
    </source>
</evidence>
<dbReference type="InterPro" id="IPR008258">
    <property type="entry name" value="Transglycosylase_SLT_dom_1"/>
</dbReference>
<feature type="transmembrane region" description="Helical" evidence="1">
    <location>
        <begin position="20"/>
        <end position="44"/>
    </location>
</feature>
<dbReference type="InterPro" id="IPR023346">
    <property type="entry name" value="Lysozyme-like_dom_sf"/>
</dbReference>
<feature type="domain" description="M23ase beta-sheet core" evidence="3">
    <location>
        <begin position="466"/>
        <end position="561"/>
    </location>
</feature>
<gene>
    <name evidence="4" type="ORF">SAMN02746089_01914</name>
</gene>
<dbReference type="InterPro" id="IPR011055">
    <property type="entry name" value="Dup_hybrid_motif"/>
</dbReference>
<dbReference type="GO" id="GO:0004222">
    <property type="term" value="F:metalloendopeptidase activity"/>
    <property type="evidence" value="ECO:0007669"/>
    <property type="project" value="TreeGrafter"/>
</dbReference>
<feature type="domain" description="Transglycosylase SLT" evidence="2">
    <location>
        <begin position="299"/>
        <end position="380"/>
    </location>
</feature>
<dbReference type="Proteomes" id="UP000184088">
    <property type="component" value="Unassembled WGS sequence"/>
</dbReference>
<proteinExistence type="predicted"/>
<dbReference type="Pfam" id="PF01464">
    <property type="entry name" value="SLT"/>
    <property type="match status" value="1"/>
</dbReference>
<dbReference type="SUPFAM" id="SSF53955">
    <property type="entry name" value="Lysozyme-like"/>
    <property type="match status" value="1"/>
</dbReference>
<evidence type="ECO:0000256" key="1">
    <source>
        <dbReference type="SAM" id="Phobius"/>
    </source>
</evidence>
<dbReference type="InterPro" id="IPR016047">
    <property type="entry name" value="M23ase_b-sheet_dom"/>
</dbReference>
<dbReference type="RefSeq" id="WP_159432392.1">
    <property type="nucleotide sequence ID" value="NZ_FQVH01000022.1"/>
</dbReference>
<evidence type="ECO:0000259" key="3">
    <source>
        <dbReference type="Pfam" id="PF01551"/>
    </source>
</evidence>
<keyword evidence="1" id="KW-0472">Membrane</keyword>
<keyword evidence="5" id="KW-1185">Reference proteome</keyword>
<dbReference type="PANTHER" id="PTHR21666:SF270">
    <property type="entry name" value="MUREIN HYDROLASE ACTIVATOR ENVC"/>
    <property type="match status" value="1"/>
</dbReference>
<dbReference type="Pfam" id="PF01551">
    <property type="entry name" value="Peptidase_M23"/>
    <property type="match status" value="1"/>
</dbReference>
<dbReference type="STRING" id="1121256.SAMN02746089_01914"/>
<keyword evidence="1" id="KW-0812">Transmembrane</keyword>
<dbReference type="Gene3D" id="2.70.70.10">
    <property type="entry name" value="Glucose Permease (Domain IIA)"/>
    <property type="match status" value="1"/>
</dbReference>
<keyword evidence="1" id="KW-1133">Transmembrane helix</keyword>
<evidence type="ECO:0000313" key="5">
    <source>
        <dbReference type="Proteomes" id="UP000184088"/>
    </source>
</evidence>
<reference evidence="4 5" key="1">
    <citation type="submission" date="2016-11" db="EMBL/GenBank/DDBJ databases">
        <authorList>
            <person name="Jaros S."/>
            <person name="Januszkiewicz K."/>
            <person name="Wedrychowicz H."/>
        </authorList>
    </citation>
    <scope>NUCLEOTIDE SEQUENCE [LARGE SCALE GENOMIC DNA]</scope>
    <source>
        <strain evidence="4 5">DSM 17918</strain>
    </source>
</reference>
<dbReference type="PANTHER" id="PTHR21666">
    <property type="entry name" value="PEPTIDASE-RELATED"/>
    <property type="match status" value="1"/>
</dbReference>
<dbReference type="InterPro" id="IPR050570">
    <property type="entry name" value="Cell_wall_metabolism_enzyme"/>
</dbReference>
<name>A0A1M5BM23_9THEO</name>